<organism evidence="2 3">
    <name type="scientific">Methylotuvimicrobium buryatense</name>
    <name type="common">Methylomicrobium buryatense</name>
    <dbReference type="NCBI Taxonomy" id="95641"/>
    <lineage>
        <taxon>Bacteria</taxon>
        <taxon>Pseudomonadati</taxon>
        <taxon>Pseudomonadota</taxon>
        <taxon>Gammaproteobacteria</taxon>
        <taxon>Methylococcales</taxon>
        <taxon>Methylococcaceae</taxon>
        <taxon>Methylotuvimicrobium</taxon>
    </lineage>
</organism>
<dbReference type="SUPFAM" id="SSF111331">
    <property type="entry name" value="NAD kinase/diacylglycerol kinase-like"/>
    <property type="match status" value="1"/>
</dbReference>
<feature type="transmembrane region" description="Helical" evidence="1">
    <location>
        <begin position="413"/>
        <end position="434"/>
    </location>
</feature>
<dbReference type="STRING" id="675511.GCA_000341735_02825"/>
<evidence type="ECO:0000256" key="1">
    <source>
        <dbReference type="SAM" id="Phobius"/>
    </source>
</evidence>
<dbReference type="PANTHER" id="PTHR20992:SF9">
    <property type="entry name" value="AT15442P-RELATED"/>
    <property type="match status" value="1"/>
</dbReference>
<accession>A0A4P9UKV7</accession>
<feature type="transmembrane region" description="Helical" evidence="1">
    <location>
        <begin position="380"/>
        <end position="401"/>
    </location>
</feature>
<dbReference type="EMBL" id="CP035467">
    <property type="protein sequence ID" value="QCW80973.1"/>
    <property type="molecule type" value="Genomic_DNA"/>
</dbReference>
<gene>
    <name evidence="2" type="ORF">EQU24_00905</name>
</gene>
<dbReference type="InterPro" id="IPR005240">
    <property type="entry name" value="DUF389"/>
</dbReference>
<feature type="transmembrane region" description="Helical" evidence="1">
    <location>
        <begin position="353"/>
        <end position="374"/>
    </location>
</feature>
<dbReference type="InterPro" id="IPR016064">
    <property type="entry name" value="NAD/diacylglycerol_kinase_sf"/>
</dbReference>
<keyword evidence="1" id="KW-0812">Transmembrane</keyword>
<sequence length="646" mass="71639">MNSLQKILLIHHHIKPKQLHGAQESAQQYGIELEPLLLNDFLLNPKKQLNGRHHLVSLLESADLSLLLNQAHRYHFSIGLLPAHKSSIVCRLFNIPTQIEKALPLAISPNKAIDLDLLLCNDEAVLLSVMVGYVPFFNFRQQYYERQSLLRRLIHLIKNAASLTRLKPFDLSIATEKRDQIKTAVTGVLIIENDIEAFAANLVNETISSQDNKLSAMLVAPCSTVDYLFFLLDCFYYKNRTAARLPKAVSYIKTRELTLSTSKKLDYWIDGRPCKAETLFFKCIPDSIKIIVGEQFKFVHDTHEAEKETLKINNLPQNEVRLQRLRKKVPFFSVAQEDDFKDLFLMLKENAQLSGPFLVLMVLSSMLATFGLFLNSAPVVIGAMILAPLMAPIVSLSMAILRNDRKLFNNAIWVFLIGLIAAIAVSALTTLILPYEKITEEIHARLQPSLLDLGVAIVSGMAAAYAHAKENILKSLPGVAIAVALVPPLCVIGIGLAWHDWVIVSGAGLLFLTNFAGIAMTGALTFLFLGFSTVIRINWGLGFSLLLIALVSIPLYDSLMTDINHGRITSAVGSQTYMVNGKTIQLDDVRVISAGDTLCLSAVLGSSENISSQDVEVLRIDIEKLLDQPVKIEVTLKIISSAYNHP</sequence>
<keyword evidence="1" id="KW-1133">Transmembrane helix</keyword>
<feature type="transmembrane region" description="Helical" evidence="1">
    <location>
        <begin position="504"/>
        <end position="530"/>
    </location>
</feature>
<dbReference type="Proteomes" id="UP000305881">
    <property type="component" value="Chromosome"/>
</dbReference>
<feature type="transmembrane region" description="Helical" evidence="1">
    <location>
        <begin position="537"/>
        <end position="556"/>
    </location>
</feature>
<reference evidence="3" key="1">
    <citation type="journal article" date="2019" name="J. Bacteriol.">
        <title>A Mutagenic Screen Identifies a TonB-Dependent Receptor Required for the Lanthanide Metal Switch in the Type I Methanotroph 'Methylotuvimicrobium buryatense' 5GB1C.</title>
        <authorList>
            <person name="Groom J.D."/>
            <person name="Ford S.M."/>
            <person name="Pesesky M.W."/>
            <person name="Lidstrom M.E."/>
        </authorList>
    </citation>
    <scope>NUCLEOTIDE SEQUENCE [LARGE SCALE GENOMIC DNA]</scope>
    <source>
        <strain evidence="3">5GB1C</strain>
    </source>
</reference>
<proteinExistence type="predicted"/>
<dbReference type="Pfam" id="PF04087">
    <property type="entry name" value="DUF389"/>
    <property type="match status" value="1"/>
</dbReference>
<dbReference type="AlphaFoldDB" id="A0A4P9UKV7"/>
<dbReference type="Gene3D" id="2.60.200.40">
    <property type="match status" value="1"/>
</dbReference>
<evidence type="ECO:0000313" key="2">
    <source>
        <dbReference type="EMBL" id="QCW80973.1"/>
    </source>
</evidence>
<dbReference type="OrthoDB" id="9790659at2"/>
<keyword evidence="3" id="KW-1185">Reference proteome</keyword>
<feature type="transmembrane region" description="Helical" evidence="1">
    <location>
        <begin position="478"/>
        <end position="498"/>
    </location>
</feature>
<dbReference type="KEGG" id="mbur:EQU24_00905"/>
<evidence type="ECO:0000313" key="3">
    <source>
        <dbReference type="Proteomes" id="UP000305881"/>
    </source>
</evidence>
<dbReference type="PANTHER" id="PTHR20992">
    <property type="entry name" value="AT15442P-RELATED"/>
    <property type="match status" value="1"/>
</dbReference>
<dbReference type="RefSeq" id="WP_017841315.1">
    <property type="nucleotide sequence ID" value="NZ_CP035467.1"/>
</dbReference>
<name>A0A4P9UKV7_METBY</name>
<keyword evidence="1" id="KW-0472">Membrane</keyword>
<protein>
    <submittedName>
        <fullName evidence="2">DUF389 domain-containing protein</fullName>
    </submittedName>
</protein>